<dbReference type="InterPro" id="IPR025660">
    <property type="entry name" value="Pept_his_AS"/>
</dbReference>
<dbReference type="CDD" id="cd02619">
    <property type="entry name" value="Peptidase_C1"/>
    <property type="match status" value="1"/>
</dbReference>
<dbReference type="SMART" id="SM00645">
    <property type="entry name" value="Pept_C1"/>
    <property type="match status" value="1"/>
</dbReference>
<evidence type="ECO:0000259" key="3">
    <source>
        <dbReference type="SMART" id="SM00645"/>
    </source>
</evidence>
<dbReference type="InterPro" id="IPR000668">
    <property type="entry name" value="Peptidase_C1A_C"/>
</dbReference>
<comment type="caution">
    <text evidence="4">The sequence shown here is derived from an EMBL/GenBank/DDBJ whole genome shotgun (WGS) entry which is preliminary data.</text>
</comment>
<dbReference type="Pfam" id="PF00112">
    <property type="entry name" value="Peptidase_C1"/>
    <property type="match status" value="1"/>
</dbReference>
<reference evidence="4" key="1">
    <citation type="submission" date="2021-02" db="EMBL/GenBank/DDBJ databases">
        <authorList>
            <person name="Dougan E. K."/>
            <person name="Rhodes N."/>
            <person name="Thang M."/>
            <person name="Chan C."/>
        </authorList>
    </citation>
    <scope>NUCLEOTIDE SEQUENCE</scope>
</reference>
<dbReference type="AlphaFoldDB" id="A0A812JZ50"/>
<dbReference type="OrthoDB" id="640249at2759"/>
<proteinExistence type="inferred from homology"/>
<dbReference type="GO" id="GO:0008234">
    <property type="term" value="F:cysteine-type peptidase activity"/>
    <property type="evidence" value="ECO:0007669"/>
    <property type="project" value="InterPro"/>
</dbReference>
<dbReference type="Proteomes" id="UP000604046">
    <property type="component" value="Unassembled WGS sequence"/>
</dbReference>
<organism evidence="4 5">
    <name type="scientific">Symbiodinium natans</name>
    <dbReference type="NCBI Taxonomy" id="878477"/>
    <lineage>
        <taxon>Eukaryota</taxon>
        <taxon>Sar</taxon>
        <taxon>Alveolata</taxon>
        <taxon>Dinophyceae</taxon>
        <taxon>Suessiales</taxon>
        <taxon>Symbiodiniaceae</taxon>
        <taxon>Symbiodinium</taxon>
    </lineage>
</organism>
<sequence length="477" mass="53316">MGSGSSSFKSQVEQASVAGLKQVVADLGPEEVEKVKAALHLARAKKSRVRVKCGERTFAPFGMRTDLAEDPAVTKDFKPYKRDEDSTLPEKVDLRKYMSPVEDQSNTNSCCANAVAGAMEYINQKHARETGDKPGDISRLFIYYVGRKIDMGEEEKMWGGKGTKSKTAAPKDDGMSVSAAITAVQTAGSCLEPTWPYDLANVNEKPTDECFKEAKKFRVAEARRLYVDLDMMRECLAEGNPIVFGLMLTDRFFCPGPSGYIPTPGKTDQRAANHGLHAMLLVGYNDRQSVFIVRNSWGENWGQGGYCYLGYDYVASRDFNLCQMYAITGLTNADFTPDADDGENFDIQDDAEDVTVIHDVNPNPTIFEILEMDEEEDADDGFDFSEGFQGDQAVRQYFLDQAGVLNRSQFQICLTLFHRGEAGKNFDWLAASDWVDDDSKHPDHGEVWTPKDFQEVVTMFHKESDAEKFPNLAFLFE</sequence>
<feature type="domain" description="Peptidase C1A papain C-terminal" evidence="3">
    <location>
        <begin position="88"/>
        <end position="330"/>
    </location>
</feature>
<keyword evidence="5" id="KW-1185">Reference proteome</keyword>
<evidence type="ECO:0000313" key="4">
    <source>
        <dbReference type="EMBL" id="CAE7216917.1"/>
    </source>
</evidence>
<evidence type="ECO:0000256" key="2">
    <source>
        <dbReference type="ARBA" id="ARBA00023145"/>
    </source>
</evidence>
<dbReference type="PANTHER" id="PTHR12411">
    <property type="entry name" value="CYSTEINE PROTEASE FAMILY C1-RELATED"/>
    <property type="match status" value="1"/>
</dbReference>
<comment type="similarity">
    <text evidence="1">Belongs to the peptidase C1 family.</text>
</comment>
<dbReference type="GO" id="GO:0006508">
    <property type="term" value="P:proteolysis"/>
    <property type="evidence" value="ECO:0007669"/>
    <property type="project" value="InterPro"/>
</dbReference>
<dbReference type="InterPro" id="IPR038765">
    <property type="entry name" value="Papain-like_cys_pep_sf"/>
</dbReference>
<dbReference type="EMBL" id="CAJNDS010000544">
    <property type="protein sequence ID" value="CAE7216917.1"/>
    <property type="molecule type" value="Genomic_DNA"/>
</dbReference>
<dbReference type="Gene3D" id="3.90.70.10">
    <property type="entry name" value="Cysteine proteinases"/>
    <property type="match status" value="1"/>
</dbReference>
<accession>A0A812JZ50</accession>
<dbReference type="PROSITE" id="PS00639">
    <property type="entry name" value="THIOL_PROTEASE_HIS"/>
    <property type="match status" value="1"/>
</dbReference>
<keyword evidence="2" id="KW-0865">Zymogen</keyword>
<dbReference type="InterPro" id="IPR013128">
    <property type="entry name" value="Peptidase_C1A"/>
</dbReference>
<protein>
    <recommendedName>
        <fullName evidence="3">Peptidase C1A papain C-terminal domain-containing protein</fullName>
    </recommendedName>
</protein>
<dbReference type="SUPFAM" id="SSF54001">
    <property type="entry name" value="Cysteine proteinases"/>
    <property type="match status" value="1"/>
</dbReference>
<evidence type="ECO:0000313" key="5">
    <source>
        <dbReference type="Proteomes" id="UP000604046"/>
    </source>
</evidence>
<gene>
    <name evidence="4" type="ORF">SNAT2548_LOCUS7682</name>
</gene>
<name>A0A812JZ50_9DINO</name>
<evidence type="ECO:0000256" key="1">
    <source>
        <dbReference type="ARBA" id="ARBA00008455"/>
    </source>
</evidence>